<proteinExistence type="inferred from homology"/>
<keyword evidence="3 8" id="KW-1134">Transmembrane beta strand</keyword>
<dbReference type="Gene3D" id="2.170.130.10">
    <property type="entry name" value="TonB-dependent receptor, plug domain"/>
    <property type="match status" value="1"/>
</dbReference>
<feature type="signal peptide" evidence="9">
    <location>
        <begin position="1"/>
        <end position="27"/>
    </location>
</feature>
<reference evidence="11 12" key="1">
    <citation type="journal article" date="2011" name="Stand. Genomic Sci.">
        <title>Complete genome sequence of the gliding, heparinolytic Pedobacter saltans type strain (113).</title>
        <authorList>
            <person name="Liolios K."/>
            <person name="Sikorski J."/>
            <person name="Lu M."/>
            <person name="Nolan M."/>
            <person name="Lapidus A."/>
            <person name="Lucas S."/>
            <person name="Hammon N."/>
            <person name="Deshpande S."/>
            <person name="Cheng J.F."/>
            <person name="Tapia R."/>
            <person name="Han C."/>
            <person name="Goodwin L."/>
            <person name="Pitluck S."/>
            <person name="Huntemann M."/>
            <person name="Ivanova N."/>
            <person name="Pagani I."/>
            <person name="Mavromatis K."/>
            <person name="Ovchinikova G."/>
            <person name="Pati A."/>
            <person name="Chen A."/>
            <person name="Palaniappan K."/>
            <person name="Land M."/>
            <person name="Hauser L."/>
            <person name="Brambilla E.M."/>
            <person name="Kotsyurbenko O."/>
            <person name="Rohde M."/>
            <person name="Tindall B.J."/>
            <person name="Abt B."/>
            <person name="Goker M."/>
            <person name="Detter J.C."/>
            <person name="Woyke T."/>
            <person name="Bristow J."/>
            <person name="Eisen J.A."/>
            <person name="Markowitz V."/>
            <person name="Hugenholtz P."/>
            <person name="Klenk H.P."/>
            <person name="Kyrpides N.C."/>
        </authorList>
    </citation>
    <scope>NUCLEOTIDE SEQUENCE [LARGE SCALE GENOMIC DNA]</scope>
    <source>
        <strain evidence="12">ATCC 51119 / DSM 12145 / JCM 21818 / LMG 10337 / NBRC 100064 / NCIMB 13643</strain>
    </source>
</reference>
<dbReference type="Pfam" id="PF13715">
    <property type="entry name" value="CarbopepD_reg_2"/>
    <property type="match status" value="1"/>
</dbReference>
<dbReference type="SUPFAM" id="SSF49464">
    <property type="entry name" value="Carboxypeptidase regulatory domain-like"/>
    <property type="match status" value="1"/>
</dbReference>
<evidence type="ECO:0000256" key="5">
    <source>
        <dbReference type="ARBA" id="ARBA00022729"/>
    </source>
</evidence>
<evidence type="ECO:0000256" key="1">
    <source>
        <dbReference type="ARBA" id="ARBA00004571"/>
    </source>
</evidence>
<dbReference type="RefSeq" id="WP_013634759.1">
    <property type="nucleotide sequence ID" value="NC_015177.1"/>
</dbReference>
<dbReference type="Pfam" id="PF07715">
    <property type="entry name" value="Plug"/>
    <property type="match status" value="1"/>
</dbReference>
<keyword evidence="5 9" id="KW-0732">Signal</keyword>
<dbReference type="Proteomes" id="UP000000310">
    <property type="component" value="Chromosome"/>
</dbReference>
<dbReference type="NCBIfam" id="TIGR04056">
    <property type="entry name" value="OMP_RagA_SusC"/>
    <property type="match status" value="1"/>
</dbReference>
<dbReference type="NCBIfam" id="TIGR04057">
    <property type="entry name" value="SusC_RagA_signa"/>
    <property type="match status" value="1"/>
</dbReference>
<evidence type="ECO:0000256" key="7">
    <source>
        <dbReference type="ARBA" id="ARBA00023237"/>
    </source>
</evidence>
<dbReference type="STRING" id="762903.Pedsa_3750"/>
<sequence length="1050" mass="116589">MRIILRKGVSLASLMLLVFGCVLPASYAQQVVRGKIVDAQDKQPIIGAAVKIKDSAAGTQTDADGNFQLNAATGAVLEISYIGYLKKEITANFFDIMQIALELDNKQLEEIVVVGYGTQKKETLTGSVTKVDAKAFQDKGPLASPIQAMQGQVPGVIITRSSGAPGDESWSMSLRGAISKATAEPLVIIDGVVYDSFRELRLLNPSDIDNISFLKDASAAIYGSRAAGGVVLVTTKKANAGKAVVEFNTLYTRKETGLQPRLMSMDEWAAGVVEARTNDGYGADDVWIRYANLALANKGGYIDARNLANAPIPGAFLDVKDFVFLDNNWTDILWGGANSTQNDLSISGRGEKGGYRLSFGYLYDGGTLRYGNNNNNRYNIRLNSDFKVSERFSIESVISYNVQDQVMPTMIGNVLGQGYPQPGFPVSTLTGKPYAWGGQYTPNWFAEAGGDNRLKVGSTNISETFRFKLIEGLQLVSNLGYNTSTAIRDMKQNPIEWYNYKGDLLVQNNPTQQNSYYQKSTAKTDFYSGSIFLQFNRHFNQTHNIGATLGGQYEFKNYDYYLTKVTDINSSLSAINGTGTITMDKAREQYALGAYFGRLTYDYKAKYLFEANGRYDASSRFDRINRWNLFYGFSGGWRISEEDLVKDFGVFDELKLRASYGVVGNQAGVALYDGQQLYNQATGTGAYLGSAKVSYVTTNGRLVSYDRTWERIQNYNLALDFALFKNKLSGTFERFIKRNNNMFLQGQYPAMLGANAPEINMGKFKSNGWDAILNWSDKIGEFNYNLGGVFTFAENKIVDYGGQNFATSGGLIREIQSYALNSIFGLKYAGRIQTEEQRQEYLDKYNVGNGIGLSSAIRVGDNMYEDISGDGILNYDDLVYLGTDDPKISYSFNAGVGYKGFDFSVIFQGAGQRVTFRDDVNWRQPFRSVYLNTTNQSVGNHWTPDNPNAHFPKYSTNGTINTYNYQASSWSVENGNYLRLKNIVLGYTLPQTVIGKLKGFSKLRVYLAGQDLWEVTHINDGWDPEATRTVDAARRYPFNRSFTAGINATF</sequence>
<dbReference type="EMBL" id="CP002545">
    <property type="protein sequence ID" value="ADY54279.1"/>
    <property type="molecule type" value="Genomic_DNA"/>
</dbReference>
<evidence type="ECO:0000256" key="4">
    <source>
        <dbReference type="ARBA" id="ARBA00022692"/>
    </source>
</evidence>
<keyword evidence="11" id="KW-0675">Receptor</keyword>
<comment type="similarity">
    <text evidence="8">Belongs to the TonB-dependent receptor family.</text>
</comment>
<dbReference type="SUPFAM" id="SSF56935">
    <property type="entry name" value="Porins"/>
    <property type="match status" value="1"/>
</dbReference>
<evidence type="ECO:0000256" key="3">
    <source>
        <dbReference type="ARBA" id="ARBA00022452"/>
    </source>
</evidence>
<evidence type="ECO:0000259" key="10">
    <source>
        <dbReference type="Pfam" id="PF07715"/>
    </source>
</evidence>
<dbReference type="InterPro" id="IPR023996">
    <property type="entry name" value="TonB-dep_OMP_SusC/RagA"/>
</dbReference>
<dbReference type="AlphaFoldDB" id="F0S6F3"/>
<accession>F0S6F3</accession>
<dbReference type="GO" id="GO:0009279">
    <property type="term" value="C:cell outer membrane"/>
    <property type="evidence" value="ECO:0007669"/>
    <property type="project" value="UniProtKB-SubCell"/>
</dbReference>
<dbReference type="InterPro" id="IPR023997">
    <property type="entry name" value="TonB-dep_OMP_SusC/RagA_CS"/>
</dbReference>
<dbReference type="InterPro" id="IPR012910">
    <property type="entry name" value="Plug_dom"/>
</dbReference>
<evidence type="ECO:0000256" key="8">
    <source>
        <dbReference type="PROSITE-ProRule" id="PRU01360"/>
    </source>
</evidence>
<dbReference type="InterPro" id="IPR037066">
    <property type="entry name" value="Plug_dom_sf"/>
</dbReference>
<evidence type="ECO:0000256" key="6">
    <source>
        <dbReference type="ARBA" id="ARBA00023136"/>
    </source>
</evidence>
<comment type="subcellular location">
    <subcellularLocation>
        <location evidence="1 8">Cell outer membrane</location>
        <topology evidence="1 8">Multi-pass membrane protein</topology>
    </subcellularLocation>
</comment>
<dbReference type="HOGENOM" id="CLU_004317_1_1_10"/>
<dbReference type="OrthoDB" id="9768177at2"/>
<dbReference type="GO" id="GO:0044718">
    <property type="term" value="P:siderophore transmembrane transport"/>
    <property type="evidence" value="ECO:0007669"/>
    <property type="project" value="TreeGrafter"/>
</dbReference>
<evidence type="ECO:0000313" key="12">
    <source>
        <dbReference type="Proteomes" id="UP000000310"/>
    </source>
</evidence>
<dbReference type="PANTHER" id="PTHR30069">
    <property type="entry name" value="TONB-DEPENDENT OUTER MEMBRANE RECEPTOR"/>
    <property type="match status" value="1"/>
</dbReference>
<evidence type="ECO:0000256" key="2">
    <source>
        <dbReference type="ARBA" id="ARBA00022448"/>
    </source>
</evidence>
<organism evidence="11 12">
    <name type="scientific">Pseudopedobacter saltans (strain ATCC 51119 / DSM 12145 / JCM 21818 / CCUG 39354 / LMG 10337 / NBRC 100064 / NCIMB 13643)</name>
    <name type="common">Pedobacter saltans</name>
    <dbReference type="NCBI Taxonomy" id="762903"/>
    <lineage>
        <taxon>Bacteria</taxon>
        <taxon>Pseudomonadati</taxon>
        <taxon>Bacteroidota</taxon>
        <taxon>Sphingobacteriia</taxon>
        <taxon>Sphingobacteriales</taxon>
        <taxon>Sphingobacteriaceae</taxon>
        <taxon>Pseudopedobacter</taxon>
    </lineage>
</organism>
<gene>
    <name evidence="11" type="ordered locus">Pedsa_3750</name>
</gene>
<dbReference type="InterPro" id="IPR036942">
    <property type="entry name" value="Beta-barrel_TonB_sf"/>
</dbReference>
<keyword evidence="2 8" id="KW-0813">Transport</keyword>
<keyword evidence="7 8" id="KW-0998">Cell outer membrane</keyword>
<dbReference type="PROSITE" id="PS51257">
    <property type="entry name" value="PROKAR_LIPOPROTEIN"/>
    <property type="match status" value="1"/>
</dbReference>
<dbReference type="PROSITE" id="PS52016">
    <property type="entry name" value="TONB_DEPENDENT_REC_3"/>
    <property type="match status" value="1"/>
</dbReference>
<dbReference type="PANTHER" id="PTHR30069:SF29">
    <property type="entry name" value="HEMOGLOBIN AND HEMOGLOBIN-HAPTOGLOBIN-BINDING PROTEIN 1-RELATED"/>
    <property type="match status" value="1"/>
</dbReference>
<dbReference type="KEGG" id="psn:Pedsa_3750"/>
<feature type="domain" description="TonB-dependent receptor plug" evidence="10">
    <location>
        <begin position="121"/>
        <end position="230"/>
    </location>
</feature>
<keyword evidence="12" id="KW-1185">Reference proteome</keyword>
<keyword evidence="4 8" id="KW-0812">Transmembrane</keyword>
<feature type="chain" id="PRO_5003260140" evidence="9">
    <location>
        <begin position="28"/>
        <end position="1050"/>
    </location>
</feature>
<dbReference type="InterPro" id="IPR008969">
    <property type="entry name" value="CarboxyPept-like_regulatory"/>
</dbReference>
<evidence type="ECO:0000256" key="9">
    <source>
        <dbReference type="SAM" id="SignalP"/>
    </source>
</evidence>
<name>F0S6F3_PSESL</name>
<protein>
    <submittedName>
        <fullName evidence="11">TonB-dependent receptor plug</fullName>
    </submittedName>
</protein>
<dbReference type="GO" id="GO:0015344">
    <property type="term" value="F:siderophore uptake transmembrane transporter activity"/>
    <property type="evidence" value="ECO:0007669"/>
    <property type="project" value="TreeGrafter"/>
</dbReference>
<dbReference type="Gene3D" id="2.40.170.20">
    <property type="entry name" value="TonB-dependent receptor, beta-barrel domain"/>
    <property type="match status" value="1"/>
</dbReference>
<evidence type="ECO:0000313" key="11">
    <source>
        <dbReference type="EMBL" id="ADY54279.1"/>
    </source>
</evidence>
<dbReference type="eggNOG" id="COG4206">
    <property type="taxonomic scope" value="Bacteria"/>
</dbReference>
<reference evidence="12" key="2">
    <citation type="submission" date="2011-02" db="EMBL/GenBank/DDBJ databases">
        <title>The complete genome of Pedobacter saltans DSM 12145.</title>
        <authorList>
            <consortium name="US DOE Joint Genome Institute (JGI-PGF)"/>
            <person name="Lucas S."/>
            <person name="Copeland A."/>
            <person name="Lapidus A."/>
            <person name="Bruce D."/>
            <person name="Goodwin L."/>
            <person name="Pitluck S."/>
            <person name="Kyrpides N."/>
            <person name="Mavromatis K."/>
            <person name="Pagani I."/>
            <person name="Ivanova N."/>
            <person name="Ovchinnikova G."/>
            <person name="Lu M."/>
            <person name="Detter J.C."/>
            <person name="Han C."/>
            <person name="Land M."/>
            <person name="Hauser L."/>
            <person name="Markowitz V."/>
            <person name="Cheng J.-F."/>
            <person name="Hugenholtz P."/>
            <person name="Woyke T."/>
            <person name="Wu D."/>
            <person name="Tindall B."/>
            <person name="Pomrenke H.G."/>
            <person name="Brambilla E."/>
            <person name="Klenk H.-P."/>
            <person name="Eisen J.A."/>
        </authorList>
    </citation>
    <scope>NUCLEOTIDE SEQUENCE [LARGE SCALE GENOMIC DNA]</scope>
    <source>
        <strain evidence="12">ATCC 51119 / DSM 12145 / JCM 21818 / LMG 10337 / NBRC 100064 / NCIMB 13643</strain>
    </source>
</reference>
<dbReference type="InterPro" id="IPR039426">
    <property type="entry name" value="TonB-dep_rcpt-like"/>
</dbReference>
<keyword evidence="6 8" id="KW-0472">Membrane</keyword>
<dbReference type="Gene3D" id="2.60.40.1120">
    <property type="entry name" value="Carboxypeptidase-like, regulatory domain"/>
    <property type="match status" value="1"/>
</dbReference>